<comment type="caution">
    <text evidence="1">The sequence shown here is derived from an EMBL/GenBank/DDBJ whole genome shotgun (WGS) entry which is preliminary data.</text>
</comment>
<evidence type="ECO:0000313" key="2">
    <source>
        <dbReference type="Proteomes" id="UP000774326"/>
    </source>
</evidence>
<accession>A0A9P8PZ25</accession>
<dbReference type="AlphaFoldDB" id="A0A9P8PZ25"/>
<protein>
    <submittedName>
        <fullName evidence="1">Uncharacterized protein</fullName>
    </submittedName>
</protein>
<gene>
    <name evidence="1" type="ORF">WICPIJ_008001</name>
</gene>
<sequence>MRKAQEVIVNVYAPWSEPSATTSSNCCSLAPMNKTPAKIKKKGDNATGARHVLTQPVRTSKNAKVLWILFKPRSLNLAIHFKPGFPSEDSKNEEEEFNKAKNTVTEFKISRNQAVPRLVRFSTPSASGNLRNKASKTA</sequence>
<proteinExistence type="predicted"/>
<organism evidence="1 2">
    <name type="scientific">Wickerhamomyces pijperi</name>
    <name type="common">Yeast</name>
    <name type="synonym">Pichia pijperi</name>
    <dbReference type="NCBI Taxonomy" id="599730"/>
    <lineage>
        <taxon>Eukaryota</taxon>
        <taxon>Fungi</taxon>
        <taxon>Dikarya</taxon>
        <taxon>Ascomycota</taxon>
        <taxon>Saccharomycotina</taxon>
        <taxon>Saccharomycetes</taxon>
        <taxon>Phaffomycetales</taxon>
        <taxon>Wickerhamomycetaceae</taxon>
        <taxon>Wickerhamomyces</taxon>
    </lineage>
</organism>
<reference evidence="1" key="2">
    <citation type="submission" date="2021-01" db="EMBL/GenBank/DDBJ databases">
        <authorList>
            <person name="Schikora-Tamarit M.A."/>
        </authorList>
    </citation>
    <scope>NUCLEOTIDE SEQUENCE</scope>
    <source>
        <strain evidence="1">CBS2887</strain>
    </source>
</reference>
<dbReference type="EMBL" id="JAEUBG010004634">
    <property type="protein sequence ID" value="KAH3680993.1"/>
    <property type="molecule type" value="Genomic_DNA"/>
</dbReference>
<evidence type="ECO:0000313" key="1">
    <source>
        <dbReference type="EMBL" id="KAH3680993.1"/>
    </source>
</evidence>
<reference evidence="1" key="1">
    <citation type="journal article" date="2021" name="Open Biol.">
        <title>Shared evolutionary footprints suggest mitochondrial oxidative damage underlies multiple complex I losses in fungi.</title>
        <authorList>
            <person name="Schikora-Tamarit M.A."/>
            <person name="Marcet-Houben M."/>
            <person name="Nosek J."/>
            <person name="Gabaldon T."/>
        </authorList>
    </citation>
    <scope>NUCLEOTIDE SEQUENCE</scope>
    <source>
        <strain evidence="1">CBS2887</strain>
    </source>
</reference>
<name>A0A9P8PZ25_WICPI</name>
<dbReference type="Proteomes" id="UP000774326">
    <property type="component" value="Unassembled WGS sequence"/>
</dbReference>
<keyword evidence="2" id="KW-1185">Reference proteome</keyword>